<accession>A0AAV7QEW0</accession>
<protein>
    <submittedName>
        <fullName evidence="1">Uncharacterized protein</fullName>
    </submittedName>
</protein>
<dbReference type="AlphaFoldDB" id="A0AAV7QEW0"/>
<dbReference type="EMBL" id="JANPWB010000010">
    <property type="protein sequence ID" value="KAJ1137614.1"/>
    <property type="molecule type" value="Genomic_DNA"/>
</dbReference>
<name>A0AAV7QEW0_PLEWA</name>
<reference evidence="1" key="1">
    <citation type="journal article" date="2022" name="bioRxiv">
        <title>Sequencing and chromosome-scale assembly of the giantPleurodeles waltlgenome.</title>
        <authorList>
            <person name="Brown T."/>
            <person name="Elewa A."/>
            <person name="Iarovenko S."/>
            <person name="Subramanian E."/>
            <person name="Araus A.J."/>
            <person name="Petzold A."/>
            <person name="Susuki M."/>
            <person name="Suzuki K.-i.T."/>
            <person name="Hayashi T."/>
            <person name="Toyoda A."/>
            <person name="Oliveira C."/>
            <person name="Osipova E."/>
            <person name="Leigh N.D."/>
            <person name="Simon A."/>
            <person name="Yun M.H."/>
        </authorList>
    </citation>
    <scope>NUCLEOTIDE SEQUENCE</scope>
    <source>
        <strain evidence="1">20211129_DDA</strain>
        <tissue evidence="1">Liver</tissue>
    </source>
</reference>
<comment type="caution">
    <text evidence="1">The sequence shown here is derived from an EMBL/GenBank/DDBJ whole genome shotgun (WGS) entry which is preliminary data.</text>
</comment>
<organism evidence="1 2">
    <name type="scientific">Pleurodeles waltl</name>
    <name type="common">Iberian ribbed newt</name>
    <dbReference type="NCBI Taxonomy" id="8319"/>
    <lineage>
        <taxon>Eukaryota</taxon>
        <taxon>Metazoa</taxon>
        <taxon>Chordata</taxon>
        <taxon>Craniata</taxon>
        <taxon>Vertebrata</taxon>
        <taxon>Euteleostomi</taxon>
        <taxon>Amphibia</taxon>
        <taxon>Batrachia</taxon>
        <taxon>Caudata</taxon>
        <taxon>Salamandroidea</taxon>
        <taxon>Salamandridae</taxon>
        <taxon>Pleurodelinae</taxon>
        <taxon>Pleurodeles</taxon>
    </lineage>
</organism>
<sequence>MRVLVGKTRGVGAGLSGACLIEGRDIQSSRFISLLRASGVISFYPDRALFNAVFFPSTVKFFDFYARGAA</sequence>
<evidence type="ECO:0000313" key="2">
    <source>
        <dbReference type="Proteomes" id="UP001066276"/>
    </source>
</evidence>
<dbReference type="Proteomes" id="UP001066276">
    <property type="component" value="Chromosome 6"/>
</dbReference>
<gene>
    <name evidence="1" type="ORF">NDU88_004012</name>
</gene>
<proteinExistence type="predicted"/>
<evidence type="ECO:0000313" key="1">
    <source>
        <dbReference type="EMBL" id="KAJ1137614.1"/>
    </source>
</evidence>
<keyword evidence="2" id="KW-1185">Reference proteome</keyword>